<dbReference type="InterPro" id="IPR025499">
    <property type="entry name" value="KdgF"/>
</dbReference>
<dbReference type="Gene3D" id="2.60.120.10">
    <property type="entry name" value="Jelly Rolls"/>
    <property type="match status" value="1"/>
</dbReference>
<organism evidence="2 3">
    <name type="scientific">Parapedobacter composti</name>
    <dbReference type="NCBI Taxonomy" id="623281"/>
    <lineage>
        <taxon>Bacteria</taxon>
        <taxon>Pseudomonadati</taxon>
        <taxon>Bacteroidota</taxon>
        <taxon>Sphingobacteriia</taxon>
        <taxon>Sphingobacteriales</taxon>
        <taxon>Sphingobacteriaceae</taxon>
        <taxon>Parapedobacter</taxon>
    </lineage>
</organism>
<dbReference type="InterPro" id="IPR052535">
    <property type="entry name" value="Bacilysin_H2HPP_isomerase"/>
</dbReference>
<gene>
    <name evidence="2" type="ORF">SAMN05421747_102253</name>
</gene>
<dbReference type="RefSeq" id="WP_090971474.1">
    <property type="nucleotide sequence ID" value="NZ_FOLL01000002.1"/>
</dbReference>
<evidence type="ECO:0000259" key="1">
    <source>
        <dbReference type="Pfam" id="PF07883"/>
    </source>
</evidence>
<accession>A0A1I1F692</accession>
<evidence type="ECO:0000313" key="3">
    <source>
        <dbReference type="Proteomes" id="UP000199577"/>
    </source>
</evidence>
<dbReference type="InterPro" id="IPR011051">
    <property type="entry name" value="RmlC_Cupin_sf"/>
</dbReference>
<dbReference type="SUPFAM" id="SSF51182">
    <property type="entry name" value="RmlC-like cupins"/>
    <property type="match status" value="1"/>
</dbReference>
<proteinExistence type="predicted"/>
<dbReference type="Proteomes" id="UP000199577">
    <property type="component" value="Unassembled WGS sequence"/>
</dbReference>
<dbReference type="InterPro" id="IPR013096">
    <property type="entry name" value="Cupin_2"/>
</dbReference>
<dbReference type="PANTHER" id="PTHR40112">
    <property type="entry name" value="H2HPP ISOMERASE"/>
    <property type="match status" value="1"/>
</dbReference>
<dbReference type="CDD" id="cd02238">
    <property type="entry name" value="cupin_KdgF"/>
    <property type="match status" value="1"/>
</dbReference>
<dbReference type="PANTHER" id="PTHR40112:SF1">
    <property type="entry name" value="H2HPP ISOMERASE"/>
    <property type="match status" value="1"/>
</dbReference>
<sequence>MELFISDKQLTWEEIGGGVSRKVMSYSGDLMVVKVRFRRGSIGADHQHPHTQISYVESGVFHYTIGGKTMTMEAGDTCLIPPDTVHGCRCIAEGVLIDAFTPARQDFIATQTPLSGSQ</sequence>
<reference evidence="2 3" key="1">
    <citation type="submission" date="2016-10" db="EMBL/GenBank/DDBJ databases">
        <authorList>
            <person name="de Groot N.N."/>
        </authorList>
    </citation>
    <scope>NUCLEOTIDE SEQUENCE [LARGE SCALE GENOMIC DNA]</scope>
    <source>
        <strain evidence="2 3">DSM 22900</strain>
    </source>
</reference>
<dbReference type="AlphaFoldDB" id="A0A1I1F692"/>
<dbReference type="PIRSF" id="PIRSF029883">
    <property type="entry name" value="KdgF"/>
    <property type="match status" value="1"/>
</dbReference>
<dbReference type="EMBL" id="FOLL01000002">
    <property type="protein sequence ID" value="SFB94472.1"/>
    <property type="molecule type" value="Genomic_DNA"/>
</dbReference>
<feature type="domain" description="Cupin type-2" evidence="1">
    <location>
        <begin position="35"/>
        <end position="92"/>
    </location>
</feature>
<protein>
    <submittedName>
        <fullName evidence="2">Cupin domain-containing protein</fullName>
    </submittedName>
</protein>
<dbReference type="STRING" id="623281.SAMN05421747_102253"/>
<evidence type="ECO:0000313" key="2">
    <source>
        <dbReference type="EMBL" id="SFB94472.1"/>
    </source>
</evidence>
<dbReference type="InterPro" id="IPR014710">
    <property type="entry name" value="RmlC-like_jellyroll"/>
</dbReference>
<name>A0A1I1F692_9SPHI</name>
<keyword evidence="3" id="KW-1185">Reference proteome</keyword>
<dbReference type="OrthoDB" id="9811153at2"/>
<dbReference type="Pfam" id="PF07883">
    <property type="entry name" value="Cupin_2"/>
    <property type="match status" value="1"/>
</dbReference>